<organism evidence="2 3">
    <name type="scientific">Ilex paraguariensis</name>
    <name type="common">yerba mate</name>
    <dbReference type="NCBI Taxonomy" id="185542"/>
    <lineage>
        <taxon>Eukaryota</taxon>
        <taxon>Viridiplantae</taxon>
        <taxon>Streptophyta</taxon>
        <taxon>Embryophyta</taxon>
        <taxon>Tracheophyta</taxon>
        <taxon>Spermatophyta</taxon>
        <taxon>Magnoliopsida</taxon>
        <taxon>eudicotyledons</taxon>
        <taxon>Gunneridae</taxon>
        <taxon>Pentapetalae</taxon>
        <taxon>asterids</taxon>
        <taxon>campanulids</taxon>
        <taxon>Aquifoliales</taxon>
        <taxon>Aquifoliaceae</taxon>
        <taxon>Ilex</taxon>
    </lineage>
</organism>
<dbReference type="PANTHER" id="PTHR22891">
    <property type="entry name" value="EUKARYOTIC TRANSLATION INITIATION FACTOR 2C"/>
    <property type="match status" value="1"/>
</dbReference>
<dbReference type="EMBL" id="CAUOFW020005830">
    <property type="protein sequence ID" value="CAK9171689.1"/>
    <property type="molecule type" value="Genomic_DNA"/>
</dbReference>
<reference evidence="2 3" key="1">
    <citation type="submission" date="2024-02" db="EMBL/GenBank/DDBJ databases">
        <authorList>
            <person name="Vignale AGUSTIN F."/>
            <person name="Sosa J E."/>
            <person name="Modenutti C."/>
        </authorList>
    </citation>
    <scope>NUCLEOTIDE SEQUENCE [LARGE SCALE GENOMIC DNA]</scope>
</reference>
<evidence type="ECO:0000313" key="2">
    <source>
        <dbReference type="EMBL" id="CAK9171689.1"/>
    </source>
</evidence>
<dbReference type="SUPFAM" id="SSF101690">
    <property type="entry name" value="PAZ domain"/>
    <property type="match status" value="1"/>
</dbReference>
<proteinExistence type="predicted"/>
<evidence type="ECO:0000313" key="3">
    <source>
        <dbReference type="Proteomes" id="UP001642360"/>
    </source>
</evidence>
<accession>A0ABC8TXZ3</accession>
<dbReference type="Pfam" id="PF02170">
    <property type="entry name" value="PAZ"/>
    <property type="match status" value="1"/>
</dbReference>
<name>A0ABC8TXZ3_9AQUA</name>
<evidence type="ECO:0000259" key="1">
    <source>
        <dbReference type="PROSITE" id="PS50821"/>
    </source>
</evidence>
<protein>
    <recommendedName>
        <fullName evidence="1">PAZ domain-containing protein</fullName>
    </recommendedName>
</protein>
<dbReference type="CDD" id="cd02846">
    <property type="entry name" value="PAZ_argonaute_like"/>
    <property type="match status" value="1"/>
</dbReference>
<gene>
    <name evidence="2" type="ORF">ILEXP_LOCUS41279</name>
</gene>
<dbReference type="InterPro" id="IPR036085">
    <property type="entry name" value="PAZ_dom_sf"/>
</dbReference>
<feature type="non-terminal residue" evidence="2">
    <location>
        <position position="170"/>
    </location>
</feature>
<dbReference type="PROSITE" id="PS50821">
    <property type="entry name" value="PAZ"/>
    <property type="match status" value="1"/>
</dbReference>
<dbReference type="Gene3D" id="2.170.260.10">
    <property type="entry name" value="paz domain"/>
    <property type="match status" value="1"/>
</dbReference>
<keyword evidence="3" id="KW-1185">Reference proteome</keyword>
<dbReference type="InterPro" id="IPR003100">
    <property type="entry name" value="PAZ_dom"/>
</dbReference>
<sequence length="170" mass="19949">MPRLMWNKMLAKKETSEGEICRNKYVRNRFAYDGDKNLYTLGPLPENNFEFMVVLQESFAKQCIYNYDLTPGSVIDFLLANQNACEPCYIDWAKAKRMLKNIRIKTRHNREFKIIGLSDKPCNQLFFPLKVKNSDGAYDGGQTTEIMEYKYFSKHRNIELILHVCIALML</sequence>
<comment type="caution">
    <text evidence="2">The sequence shown here is derived from an EMBL/GenBank/DDBJ whole genome shotgun (WGS) entry which is preliminary data.</text>
</comment>
<feature type="domain" description="PAZ" evidence="1">
    <location>
        <begin position="73"/>
        <end position="170"/>
    </location>
</feature>
<dbReference type="AlphaFoldDB" id="A0ABC8TXZ3"/>
<dbReference type="Proteomes" id="UP001642360">
    <property type="component" value="Unassembled WGS sequence"/>
</dbReference>